<dbReference type="EC" id="1.14.13.196" evidence="4"/>
<dbReference type="PANTHER" id="PTHR38663">
    <property type="match status" value="1"/>
</dbReference>
<dbReference type="SUPFAM" id="SSF57701">
    <property type="entry name" value="Zn2/Cys6 DNA-binding domain"/>
    <property type="match status" value="1"/>
</dbReference>
<evidence type="ECO:0000256" key="8">
    <source>
        <dbReference type="ARBA" id="ARBA00023002"/>
    </source>
</evidence>
<dbReference type="InterPro" id="IPR025700">
    <property type="entry name" value="Lys/Orn_oxygenase"/>
</dbReference>
<dbReference type="Pfam" id="PF13434">
    <property type="entry name" value="Lys_Orn_oxgnase"/>
    <property type="match status" value="1"/>
</dbReference>
<dbReference type="SUPFAM" id="SSF51905">
    <property type="entry name" value="FAD/NAD(P)-binding domain"/>
    <property type="match status" value="1"/>
</dbReference>
<comment type="pathway">
    <text evidence="2">Siderophore biosynthesis.</text>
</comment>
<evidence type="ECO:0000256" key="3">
    <source>
        <dbReference type="ARBA" id="ARBA00007588"/>
    </source>
</evidence>
<dbReference type="Gene3D" id="3.50.50.60">
    <property type="entry name" value="FAD/NAD(P)-binding domain"/>
    <property type="match status" value="2"/>
</dbReference>
<evidence type="ECO:0000256" key="10">
    <source>
        <dbReference type="ARBA" id="ARBA00047598"/>
    </source>
</evidence>
<name>A0A2H3HW12_FUSOX</name>
<dbReference type="Gene3D" id="4.10.240.10">
    <property type="entry name" value="Zn(2)-C6 fungal-type DNA-binding domain"/>
    <property type="match status" value="1"/>
</dbReference>
<dbReference type="InterPro" id="IPR021858">
    <property type="entry name" value="Fun_TF"/>
</dbReference>
<evidence type="ECO:0000256" key="2">
    <source>
        <dbReference type="ARBA" id="ARBA00004924"/>
    </source>
</evidence>
<dbReference type="CDD" id="cd00067">
    <property type="entry name" value="GAL4"/>
    <property type="match status" value="1"/>
</dbReference>
<comment type="catalytic activity">
    <reaction evidence="11">
        <text>L-ornithine + NADH + O2 = N(5)-hydroxy-L-ornithine + NAD(+) + H2O</text>
        <dbReference type="Rhea" id="RHEA:41512"/>
        <dbReference type="ChEBI" id="CHEBI:15377"/>
        <dbReference type="ChEBI" id="CHEBI:15379"/>
        <dbReference type="ChEBI" id="CHEBI:46911"/>
        <dbReference type="ChEBI" id="CHEBI:57540"/>
        <dbReference type="ChEBI" id="CHEBI:57945"/>
        <dbReference type="ChEBI" id="CHEBI:78275"/>
        <dbReference type="EC" id="1.14.13.196"/>
    </reaction>
</comment>
<dbReference type="InterPro" id="IPR036864">
    <property type="entry name" value="Zn2-C6_fun-type_DNA-bd_sf"/>
</dbReference>
<protein>
    <recommendedName>
        <fullName evidence="4">L-ornithine N(5)-monooxygenase [NAD(P)H]</fullName>
        <ecNumber evidence="4">1.14.13.196</ecNumber>
    </recommendedName>
</protein>
<dbReference type="GO" id="GO:0000981">
    <property type="term" value="F:DNA-binding transcription factor activity, RNA polymerase II-specific"/>
    <property type="evidence" value="ECO:0007669"/>
    <property type="project" value="InterPro"/>
</dbReference>
<comment type="similarity">
    <text evidence="3">Belongs to the lysine N(6)-hydroxylase/L-ornithine N(5)-oxygenase family.</text>
</comment>
<keyword evidence="7" id="KW-0521">NADP</keyword>
<reference evidence="14 15" key="1">
    <citation type="journal article" date="2016" name="Environ. Microbiol.">
        <title>Effector profiles distinguish formae speciales of Fusarium oxysporum.</title>
        <authorList>
            <person name="van Dam P."/>
            <person name="Fokkens L."/>
            <person name="Schmidt S.M."/>
            <person name="Linmans J.H."/>
            <person name="Kistler H.C."/>
            <person name="Ma L.J."/>
            <person name="Rep M."/>
        </authorList>
    </citation>
    <scope>NUCLEOTIDE SEQUENCE [LARGE SCALE GENOMIC DNA]</scope>
    <source>
        <strain evidence="14 15">Forc016</strain>
    </source>
</reference>
<dbReference type="PANTHER" id="PTHR38663:SF1">
    <property type="entry name" value="L-ORNITHINE N(5)-MONOOXYGENASE"/>
    <property type="match status" value="1"/>
</dbReference>
<evidence type="ECO:0000256" key="7">
    <source>
        <dbReference type="ARBA" id="ARBA00022857"/>
    </source>
</evidence>
<gene>
    <name evidence="14" type="ORF">AU210_003496</name>
</gene>
<evidence type="ECO:0000256" key="4">
    <source>
        <dbReference type="ARBA" id="ARBA00012881"/>
    </source>
</evidence>
<dbReference type="Pfam" id="PF00172">
    <property type="entry name" value="Zn_clus"/>
    <property type="match status" value="1"/>
</dbReference>
<comment type="caution">
    <text evidence="14">The sequence shown here is derived from an EMBL/GenBank/DDBJ whole genome shotgun (WGS) entry which is preliminary data.</text>
</comment>
<dbReference type="InterPro" id="IPR036188">
    <property type="entry name" value="FAD/NAD-bd_sf"/>
</dbReference>
<feature type="region of interest" description="Disordered" evidence="12">
    <location>
        <begin position="535"/>
        <end position="558"/>
    </location>
</feature>
<evidence type="ECO:0000256" key="12">
    <source>
        <dbReference type="SAM" id="MobiDB-lite"/>
    </source>
</evidence>
<dbReference type="PROSITE" id="PS00463">
    <property type="entry name" value="ZN2_CY6_FUNGAL_1"/>
    <property type="match status" value="1"/>
</dbReference>
<sequence length="1055" mass="119926">MSSIQVEEDVYDVLVIGAGPCGLAISARLHEHTPAALFTDEEHRRFHWISKYGNKMPLKHVRSGKISPPKHAAKPQYKMLVLDADSDTWMGRWNRLFKMYDISHLRSPMLWHVDPLDRDALLAHAYANDRADELVEIRNCVGKEVSKHGRKKSGQRACGRRQEARVDINVRERNDYYNPSTSLFCDHCEKVAARYNLSSNMIRKEALQHLDYDEVKGISIDGEKLFTVTSNKVRRYARTVVLAVGPANVAKIPHIPSMPDGKLPQTCHSMHITEFPDPIVKARIAAKRTTNILVVGGGLTSAQLTDLAIRKGVTKVWHVMRGPLRIKHFDVGLEWMGKFKNAKQAQFYYADSDDERIEMIKEARGGGSITPVFHKRLKKHLLTKKLELFTETSLVDAQFDAENGTWSVQTNPPIDMPAMDYMYFATGIQTDFSSLPYLQTILEKYPIEGRGGFPCINNDLMWNDDVPLFMMGRLAALRLGPAAPNLGGAQVGAERIAWAIEDRVARPGDDEGEDYRKGYRDELRLNPSTPTLNLSSAYLSSHPPSSHAPSSKKQMARTGIQKVRTGCKTCKARKVKCDETWPRCKRCLTTGRTCAGYIAPPPGSFSWTSLLRTKPQTLPITNTKEVRSLSFFHHVVAPVLSGPFDGSFWTYFVVQMAQSEPAARHAVLAISSLFESFEPTKESVADEFAIMHYNKAISILTHDTKPCIDTVLLVCTLFICIEFLRGNQEAAITHASHGVQLLNSAGHKSRLSNTFAQMSIFPLFFVDEGAEFPLLQGDEGADLKNPVFYTISEAQNALEHLCIRVIRLVRDGNPYRLEVTDEPLQEWMFDEQAEAKQDLEAWEFAFERFRSRRGFAEREDTPTLAVITRHRLMKIWIMNCFRRGEMGYDAMKEDFITIVDCARKAAENLEAQHATPGKFMFDTGFNPMLHFTIFKCRYLALRVEALSLMRRLSSQQEALWNATLLYDMSRRIIEVEHGIDLSEDYDLYDERLPPDENRVRGFFFREGPEAESVIWDKNAETVYFLMGHPEGGVMFRKEYVRNKDLVSDCGQTFWM</sequence>
<evidence type="ECO:0000256" key="6">
    <source>
        <dbReference type="ARBA" id="ARBA00022827"/>
    </source>
</evidence>
<keyword evidence="8" id="KW-0560">Oxidoreductase</keyword>
<proteinExistence type="inferred from homology"/>
<evidence type="ECO:0000313" key="14">
    <source>
        <dbReference type="EMBL" id="PCD44418.1"/>
    </source>
</evidence>
<comment type="cofactor">
    <cofactor evidence="1">
        <name>FAD</name>
        <dbReference type="ChEBI" id="CHEBI:57692"/>
    </cofactor>
</comment>
<feature type="domain" description="Zn(2)-C6 fungal-type" evidence="13">
    <location>
        <begin position="566"/>
        <end position="594"/>
    </location>
</feature>
<keyword evidence="9" id="KW-0539">Nucleus</keyword>
<evidence type="ECO:0000313" key="15">
    <source>
        <dbReference type="Proteomes" id="UP000219602"/>
    </source>
</evidence>
<evidence type="ECO:0000256" key="5">
    <source>
        <dbReference type="ARBA" id="ARBA00022630"/>
    </source>
</evidence>
<dbReference type="AlphaFoldDB" id="A0A2H3HW12"/>
<dbReference type="Proteomes" id="UP000219602">
    <property type="component" value="Chromosome 2"/>
</dbReference>
<accession>A0A2H3HW12</accession>
<dbReference type="GO" id="GO:0008270">
    <property type="term" value="F:zinc ion binding"/>
    <property type="evidence" value="ECO:0007669"/>
    <property type="project" value="InterPro"/>
</dbReference>
<keyword evidence="6" id="KW-0274">FAD</keyword>
<dbReference type="GO" id="GO:0016491">
    <property type="term" value="F:oxidoreductase activity"/>
    <property type="evidence" value="ECO:0007669"/>
    <property type="project" value="UniProtKB-KW"/>
</dbReference>
<comment type="catalytic activity">
    <reaction evidence="10">
        <text>L-ornithine + NADPH + O2 = N(5)-hydroxy-L-ornithine + NADP(+) + H2O</text>
        <dbReference type="Rhea" id="RHEA:41508"/>
        <dbReference type="ChEBI" id="CHEBI:15377"/>
        <dbReference type="ChEBI" id="CHEBI:15379"/>
        <dbReference type="ChEBI" id="CHEBI:46911"/>
        <dbReference type="ChEBI" id="CHEBI:57783"/>
        <dbReference type="ChEBI" id="CHEBI:58349"/>
        <dbReference type="ChEBI" id="CHEBI:78275"/>
        <dbReference type="EC" id="1.14.13.196"/>
    </reaction>
</comment>
<dbReference type="EMBL" id="MABQ02000002">
    <property type="protein sequence ID" value="PCD44418.1"/>
    <property type="molecule type" value="Genomic_DNA"/>
</dbReference>
<evidence type="ECO:0000256" key="11">
    <source>
        <dbReference type="ARBA" id="ARBA00049248"/>
    </source>
</evidence>
<evidence type="ECO:0000259" key="13">
    <source>
        <dbReference type="PROSITE" id="PS50048"/>
    </source>
</evidence>
<dbReference type="Pfam" id="PF11951">
    <property type="entry name" value="Fungal_trans_2"/>
    <property type="match status" value="1"/>
</dbReference>
<dbReference type="PROSITE" id="PS50048">
    <property type="entry name" value="ZN2_CY6_FUNGAL_2"/>
    <property type="match status" value="1"/>
</dbReference>
<evidence type="ECO:0000256" key="9">
    <source>
        <dbReference type="ARBA" id="ARBA00023242"/>
    </source>
</evidence>
<keyword evidence="5" id="KW-0285">Flavoprotein</keyword>
<dbReference type="SMART" id="SM00066">
    <property type="entry name" value="GAL4"/>
    <property type="match status" value="1"/>
</dbReference>
<dbReference type="InterPro" id="IPR001138">
    <property type="entry name" value="Zn2Cys6_DnaBD"/>
</dbReference>
<feature type="compositionally biased region" description="Low complexity" evidence="12">
    <location>
        <begin position="535"/>
        <end position="551"/>
    </location>
</feature>
<reference evidence="14 15" key="2">
    <citation type="journal article" date="2017" name="Sci. Rep.">
        <title>A mobile pathogenicity chromosome in Fusarium oxysporum for infection of multiple cucurbit species.</title>
        <authorList>
            <person name="van Dam P."/>
            <person name="Fokkens L."/>
            <person name="Ayukawa Y."/>
            <person name="van der Gragt M."/>
            <person name="Ter Horst A."/>
            <person name="Brankovics B."/>
            <person name="Houterman P.M."/>
            <person name="Arie T."/>
            <person name="Rep M."/>
        </authorList>
    </citation>
    <scope>NUCLEOTIDE SEQUENCE [LARGE SCALE GENOMIC DNA]</scope>
    <source>
        <strain evidence="14 15">Forc016</strain>
    </source>
</reference>
<organism evidence="14 15">
    <name type="scientific">Fusarium oxysporum f. sp. radicis-cucumerinum</name>
    <dbReference type="NCBI Taxonomy" id="327505"/>
    <lineage>
        <taxon>Eukaryota</taxon>
        <taxon>Fungi</taxon>
        <taxon>Dikarya</taxon>
        <taxon>Ascomycota</taxon>
        <taxon>Pezizomycotina</taxon>
        <taxon>Sordariomycetes</taxon>
        <taxon>Hypocreomycetidae</taxon>
        <taxon>Hypocreales</taxon>
        <taxon>Nectriaceae</taxon>
        <taxon>Fusarium</taxon>
        <taxon>Fusarium oxysporum species complex</taxon>
    </lineage>
</organism>
<evidence type="ECO:0000256" key="1">
    <source>
        <dbReference type="ARBA" id="ARBA00001974"/>
    </source>
</evidence>